<feature type="chain" id="PRO_5024460520" evidence="2">
    <location>
        <begin position="23"/>
        <end position="111"/>
    </location>
</feature>
<name>A0A5S3PAV2_9SPHN</name>
<feature type="signal peptide" evidence="2">
    <location>
        <begin position="1"/>
        <end position="22"/>
    </location>
</feature>
<accession>A0A5S3PAV2</accession>
<evidence type="ECO:0000313" key="3">
    <source>
        <dbReference type="EMBL" id="TMM49875.1"/>
    </source>
</evidence>
<feature type="region of interest" description="Disordered" evidence="1">
    <location>
        <begin position="90"/>
        <end position="111"/>
    </location>
</feature>
<keyword evidence="4" id="KW-1185">Reference proteome</keyword>
<evidence type="ECO:0000256" key="1">
    <source>
        <dbReference type="SAM" id="MobiDB-lite"/>
    </source>
</evidence>
<gene>
    <name evidence="3" type="ORF">FEV51_01360</name>
</gene>
<dbReference type="RefSeq" id="WP_138615436.1">
    <property type="nucleotide sequence ID" value="NZ_VCAO01000001.1"/>
</dbReference>
<comment type="caution">
    <text evidence="3">The sequence shown here is derived from an EMBL/GenBank/DDBJ whole genome shotgun (WGS) entry which is preliminary data.</text>
</comment>
<organism evidence="3 4">
    <name type="scientific">Qipengyuania marisflavi</name>
    <dbReference type="NCBI Taxonomy" id="2486356"/>
    <lineage>
        <taxon>Bacteria</taxon>
        <taxon>Pseudomonadati</taxon>
        <taxon>Pseudomonadota</taxon>
        <taxon>Alphaproteobacteria</taxon>
        <taxon>Sphingomonadales</taxon>
        <taxon>Erythrobacteraceae</taxon>
        <taxon>Qipengyuania</taxon>
    </lineage>
</organism>
<keyword evidence="2" id="KW-0732">Signal</keyword>
<dbReference type="Proteomes" id="UP000309668">
    <property type="component" value="Unassembled WGS sequence"/>
</dbReference>
<reference evidence="3 4" key="1">
    <citation type="submission" date="2019-05" db="EMBL/GenBank/DDBJ databases">
        <title>Erythrobacter marisflavi sp. nov., isolated from isolated from water of an estuary environment.</title>
        <authorList>
            <person name="Yoon J.-H."/>
        </authorList>
    </citation>
    <scope>NUCLEOTIDE SEQUENCE [LARGE SCALE GENOMIC DNA]</scope>
    <source>
        <strain evidence="3 4">KEM-5</strain>
    </source>
</reference>
<sequence length="111" mass="11974">MKLLTILARCAPLLLSGTMSSAQVSDAPTTTMRELGTPDPAICADRIYQARQASGQPSLLQRETADPDNPILIWAVDRRQDGCSVLVTMGDPDDFRPIPVPGNETELIPAQ</sequence>
<dbReference type="OrthoDB" id="7392086at2"/>
<dbReference type="AlphaFoldDB" id="A0A5S3PAV2"/>
<dbReference type="EMBL" id="VCAO01000001">
    <property type="protein sequence ID" value="TMM49875.1"/>
    <property type="molecule type" value="Genomic_DNA"/>
</dbReference>
<evidence type="ECO:0000256" key="2">
    <source>
        <dbReference type="SAM" id="SignalP"/>
    </source>
</evidence>
<protein>
    <submittedName>
        <fullName evidence="3">Uncharacterized protein</fullName>
    </submittedName>
</protein>
<proteinExistence type="predicted"/>
<evidence type="ECO:0000313" key="4">
    <source>
        <dbReference type="Proteomes" id="UP000309668"/>
    </source>
</evidence>